<evidence type="ECO:0000313" key="8">
    <source>
        <dbReference type="EMBL" id="MBP0446603.1"/>
    </source>
</evidence>
<dbReference type="InterPro" id="IPR001343">
    <property type="entry name" value="Hemolysn_Ca-bd"/>
</dbReference>
<evidence type="ECO:0000256" key="3">
    <source>
        <dbReference type="ARBA" id="ARBA00022525"/>
    </source>
</evidence>
<proteinExistence type="predicted"/>
<dbReference type="InterPro" id="IPR003995">
    <property type="entry name" value="RTX_toxin_determinant-A"/>
</dbReference>
<keyword evidence="7" id="KW-0472">Membrane</keyword>
<evidence type="ECO:0000256" key="4">
    <source>
        <dbReference type="ARBA" id="ARBA00022656"/>
    </source>
</evidence>
<dbReference type="SUPFAM" id="SSF49313">
    <property type="entry name" value="Cadherin-like"/>
    <property type="match status" value="1"/>
</dbReference>
<comment type="caution">
    <text evidence="8">The sequence shown here is derived from an EMBL/GenBank/DDBJ whole genome shotgun (WGS) entry which is preliminary data.</text>
</comment>
<keyword evidence="3" id="KW-0964">Secreted</keyword>
<dbReference type="Gene3D" id="2.60.40.10">
    <property type="entry name" value="Immunoglobulins"/>
    <property type="match status" value="1"/>
</dbReference>
<dbReference type="Pfam" id="PF00353">
    <property type="entry name" value="HemolysinCabind"/>
    <property type="match status" value="3"/>
</dbReference>
<reference evidence="8 9" key="1">
    <citation type="submission" date="2021-03" db="EMBL/GenBank/DDBJ databases">
        <authorList>
            <person name="So Y."/>
        </authorList>
    </citation>
    <scope>NUCLEOTIDE SEQUENCE [LARGE SCALE GENOMIC DNA]</scope>
    <source>
        <strain evidence="8 9">SSH11</strain>
    </source>
</reference>
<sequence>MVVQKSGSEFLVNTQTASGRYVPSITGLSDGSFVVTWQDFSGTLGDDDASSIKGQIFSATGDKIGSEFLVNTEIAGVQALPTITGLVNGGFVVSWYDFGGTLGDSSGTSIKAQVFSATGDKVGSEFLVNTQTASDQYLPTVTGLTNGGFVVSWLDISGALGDGDGASIKAQVFTATGDKVGSEFLVNTQATSGRYVPTITGLTNGGFVVSWQDLSGTLGDSSGTSIKAQVFNAAGDKVGSEFLVNTHTSNDQSLPTITGLSNGNFVVSWFDLSGTLGDSSGTSIKAQIFNASGTKIGSEFRVNTETNLSQISPTITSLANGGFVVSWHDFSGTLGDSAGASIKAQVFSATGARIGSEFLVNTQTTDDQLTPAVTGLANGDFVITWYDNNVTQGIRGSIKAQIFEVVEPNAAPVAEDQAKSAAEDTLISGQVIATDLDGDALTYALVQGARDANGNPVAGLTFGADGQYSFQGPQDFNGTVTFTYTASDGSGTSAPAEVTLTITPVNDAPKAETITANGASGTAIAVTLQGTDVEGALQGFVLAKLPAGGTLYLDAGLTQPVATNTLYAPQDGGRLTLYFLAASNFTGTVDFDYTASDGSLSSPAANVSITVMPPGQVIVGTAASERLVGMAGNDRISGEAGNDTLLGGGGSDTLVGGLGMDSLDGGEGVDTLDLSGATGPVAVNLSKTVLQNIGADQGRDLVLNIENVIGSAFNDSFAGSNLANLLQGRGGNDRLFGFGGADTLEGGDGNDLLDGGVGADSLFGGAGDDTYVVDNAGDVVSEAVSPGVDAGGLDTVKASISFVLGEFFENLTLIGAADLTGTGNALGNRIAGNNGANLIQGLDGNDTLLGGRGADTLEGGAGDDVFLYLDLGDRLDGGSGTDTLDMSRMVSRSWIYLDGTDEKGVAQSNAFAATGTVLVSVENIVGSKGFD</sequence>
<evidence type="ECO:0000256" key="1">
    <source>
        <dbReference type="ARBA" id="ARBA00004370"/>
    </source>
</evidence>
<dbReference type="EMBL" id="JAGIZB010000019">
    <property type="protein sequence ID" value="MBP0446603.1"/>
    <property type="molecule type" value="Genomic_DNA"/>
</dbReference>
<gene>
    <name evidence="8" type="ORF">J8J14_17650</name>
</gene>
<evidence type="ECO:0000313" key="9">
    <source>
        <dbReference type="Proteomes" id="UP000681594"/>
    </source>
</evidence>
<dbReference type="SUPFAM" id="SSF51120">
    <property type="entry name" value="beta-Roll"/>
    <property type="match status" value="3"/>
</dbReference>
<feature type="non-terminal residue" evidence="8">
    <location>
        <position position="931"/>
    </location>
</feature>
<dbReference type="Pfam" id="PF17963">
    <property type="entry name" value="Big_9"/>
    <property type="match status" value="1"/>
</dbReference>
<dbReference type="InterPro" id="IPR015919">
    <property type="entry name" value="Cadherin-like_sf"/>
</dbReference>
<dbReference type="Gene3D" id="2.150.10.10">
    <property type="entry name" value="Serralysin-like metalloprotease, C-terminal"/>
    <property type="match status" value="2"/>
</dbReference>
<dbReference type="PRINTS" id="PR01488">
    <property type="entry name" value="RTXTOXINA"/>
</dbReference>
<keyword evidence="4" id="KW-0800">Toxin</keyword>
<keyword evidence="6" id="KW-0843">Virulence</keyword>
<dbReference type="InterPro" id="IPR018511">
    <property type="entry name" value="Hemolysin-typ_Ca-bd_CS"/>
</dbReference>
<dbReference type="PANTHER" id="PTHR38340">
    <property type="entry name" value="S-LAYER PROTEIN"/>
    <property type="match status" value="1"/>
</dbReference>
<protein>
    <submittedName>
        <fullName evidence="8">Cadherin-like domain-containing protein</fullName>
    </submittedName>
</protein>
<comment type="subcellular location">
    <subcellularLocation>
        <location evidence="1">Membrane</location>
    </subcellularLocation>
    <subcellularLocation>
        <location evidence="2">Secreted</location>
    </subcellularLocation>
</comment>
<name>A0ABS4AJA9_9PROT</name>
<organism evidence="8 9">
    <name type="scientific">Pararoseomonas baculiformis</name>
    <dbReference type="NCBI Taxonomy" id="2820812"/>
    <lineage>
        <taxon>Bacteria</taxon>
        <taxon>Pseudomonadati</taxon>
        <taxon>Pseudomonadota</taxon>
        <taxon>Alphaproteobacteria</taxon>
        <taxon>Acetobacterales</taxon>
        <taxon>Acetobacteraceae</taxon>
        <taxon>Pararoseomonas</taxon>
    </lineage>
</organism>
<evidence type="ECO:0000256" key="6">
    <source>
        <dbReference type="ARBA" id="ARBA00023026"/>
    </source>
</evidence>
<accession>A0ABS4AJA9</accession>
<dbReference type="Proteomes" id="UP000681594">
    <property type="component" value="Unassembled WGS sequence"/>
</dbReference>
<dbReference type="InterPro" id="IPR013783">
    <property type="entry name" value="Ig-like_fold"/>
</dbReference>
<evidence type="ECO:0000256" key="7">
    <source>
        <dbReference type="ARBA" id="ARBA00023136"/>
    </source>
</evidence>
<dbReference type="InterPro" id="IPR011049">
    <property type="entry name" value="Serralysin-like_metalloprot_C"/>
</dbReference>
<keyword evidence="9" id="KW-1185">Reference proteome</keyword>
<dbReference type="PROSITE" id="PS00330">
    <property type="entry name" value="HEMOLYSIN_CALCIUM"/>
    <property type="match status" value="7"/>
</dbReference>
<evidence type="ECO:0000256" key="5">
    <source>
        <dbReference type="ARBA" id="ARBA00022737"/>
    </source>
</evidence>
<keyword evidence="5" id="KW-0677">Repeat</keyword>
<dbReference type="PANTHER" id="PTHR38340:SF1">
    <property type="entry name" value="S-LAYER PROTEIN"/>
    <property type="match status" value="1"/>
</dbReference>
<evidence type="ECO:0000256" key="2">
    <source>
        <dbReference type="ARBA" id="ARBA00004613"/>
    </source>
</evidence>
<dbReference type="InterPro" id="IPR050557">
    <property type="entry name" value="RTX_toxin/Mannuronan_C5-epim"/>
</dbReference>
<dbReference type="PRINTS" id="PR00313">
    <property type="entry name" value="CABNDNGRPT"/>
</dbReference>